<keyword evidence="3" id="KW-1185">Reference proteome</keyword>
<comment type="caution">
    <text evidence="2">The sequence shown here is derived from an EMBL/GenBank/DDBJ whole genome shotgun (WGS) entry which is preliminary data.</text>
</comment>
<feature type="region of interest" description="Disordered" evidence="1">
    <location>
        <begin position="68"/>
        <end position="92"/>
    </location>
</feature>
<accession>A0ABQ3DBF6</accession>
<evidence type="ECO:0000256" key="1">
    <source>
        <dbReference type="SAM" id="MobiDB-lite"/>
    </source>
</evidence>
<dbReference type="Proteomes" id="UP000653644">
    <property type="component" value="Unassembled WGS sequence"/>
</dbReference>
<feature type="compositionally biased region" description="Low complexity" evidence="1">
    <location>
        <begin position="7"/>
        <end position="16"/>
    </location>
</feature>
<feature type="region of interest" description="Disordered" evidence="1">
    <location>
        <begin position="1"/>
        <end position="20"/>
    </location>
</feature>
<evidence type="ECO:0000313" key="2">
    <source>
        <dbReference type="EMBL" id="GHA75435.1"/>
    </source>
</evidence>
<sequence length="401" mass="40517">MRRRLDATAPATGAAASENTSAAGSFADQALFDLITTVWRTDTALPGDQEKTILARLHALAATLARPASIPASHTTGEAPGPADGGTAATPLLGSDPSVRALGCLLEYAVHQARTQGEMPADVLQAVSGALAARGDQDAVATAIGGAPARPAPVRPAFTAAHRTALYALAPGRPSPAASWLCWGAPDREVCAALERAELLAALRDVRAGAAAHTAAALLADPALLGDPATFWAELVAGAGGVEATAPLLAEIASRTPRTDGPIPPDASGRLTAAADLWLAALAAGLPSGALAGAGAFAAAGLDEDLWLSLTRASAEHTPSLTDADLVAERAARRPDSEDALVLAAYLVDAPGTGQNAAVRRYARALLDAATALPQDERPCEIQQLRTALINAGDVDTATRG</sequence>
<protein>
    <submittedName>
        <fullName evidence="2">Uncharacterized protein</fullName>
    </submittedName>
</protein>
<feature type="compositionally biased region" description="Low complexity" evidence="1">
    <location>
        <begin position="75"/>
        <end position="91"/>
    </location>
</feature>
<reference evidence="3" key="1">
    <citation type="journal article" date="2019" name="Int. J. Syst. Evol. Microbiol.">
        <title>The Global Catalogue of Microorganisms (GCM) 10K type strain sequencing project: providing services to taxonomists for standard genome sequencing and annotation.</title>
        <authorList>
            <consortium name="The Broad Institute Genomics Platform"/>
            <consortium name="The Broad Institute Genome Sequencing Center for Infectious Disease"/>
            <person name="Wu L."/>
            <person name="Ma J."/>
        </authorList>
    </citation>
    <scope>NUCLEOTIDE SEQUENCE [LARGE SCALE GENOMIC DNA]</scope>
    <source>
        <strain evidence="3">JCM 4733</strain>
    </source>
</reference>
<evidence type="ECO:0000313" key="3">
    <source>
        <dbReference type="Proteomes" id="UP000653644"/>
    </source>
</evidence>
<name>A0ABQ3DBF6_9ACTN</name>
<gene>
    <name evidence="2" type="ORF">GCM10010345_92130</name>
</gene>
<organism evidence="2 3">
    <name type="scientific">Streptomyces canarius</name>
    <dbReference type="NCBI Taxonomy" id="285453"/>
    <lineage>
        <taxon>Bacteria</taxon>
        <taxon>Bacillati</taxon>
        <taxon>Actinomycetota</taxon>
        <taxon>Actinomycetes</taxon>
        <taxon>Kitasatosporales</taxon>
        <taxon>Streptomycetaceae</taxon>
        <taxon>Streptomyces</taxon>
    </lineage>
</organism>
<dbReference type="EMBL" id="BMVN01000104">
    <property type="protein sequence ID" value="GHA75435.1"/>
    <property type="molecule type" value="Genomic_DNA"/>
</dbReference>
<proteinExistence type="predicted"/>